<dbReference type="PANTHER" id="PTHR43798">
    <property type="entry name" value="MONOACYLGLYCEROL LIPASE"/>
    <property type="match status" value="1"/>
</dbReference>
<reference evidence="2 3" key="1">
    <citation type="submission" date="2020-04" db="EMBL/GenBank/DDBJ databases">
        <title>Description of novel Gluconacetobacter.</title>
        <authorList>
            <person name="Sombolestani A."/>
        </authorList>
    </citation>
    <scope>NUCLEOTIDE SEQUENCE [LARGE SCALE GENOMIC DNA]</scope>
    <source>
        <strain evidence="2 3">LMG 7603</strain>
    </source>
</reference>
<sequence>MCPYRRIVSAMDPCMFFGQLELMELAWGAGQCRARLGGKGPLLVFLHGQVQSHVAWHAVAPAFSRTHTVLCPDLPHHFDFSQQARDLLRAAHALGHDRLAIVGHGTGGHVAAHAAAQAPHRVTHVAEIECIPSPSHHGRTDLAFELSQYQACWFAQLHPKPESATVTIPEAWTRPEPESAGPFNRSAVADYLDKVPPGQSPGATGHFRIPPYPADLRIGCPVLVAWSRDGRLGGWYDPTDLWRPYATGPVTGVELACGYYIPEEAPQALADTLTSFLAPKA</sequence>
<dbReference type="PANTHER" id="PTHR43798:SF33">
    <property type="entry name" value="HYDROLASE, PUTATIVE (AFU_ORTHOLOGUE AFUA_2G14860)-RELATED"/>
    <property type="match status" value="1"/>
</dbReference>
<dbReference type="GO" id="GO:0016020">
    <property type="term" value="C:membrane"/>
    <property type="evidence" value="ECO:0007669"/>
    <property type="project" value="TreeGrafter"/>
</dbReference>
<dbReference type="AlphaFoldDB" id="A0A7W4FFC2"/>
<organism evidence="2 3">
    <name type="scientific">Gluconacetobacter diazotrophicus</name>
    <name type="common">Acetobacter diazotrophicus</name>
    <dbReference type="NCBI Taxonomy" id="33996"/>
    <lineage>
        <taxon>Bacteria</taxon>
        <taxon>Pseudomonadati</taxon>
        <taxon>Pseudomonadota</taxon>
        <taxon>Alphaproteobacteria</taxon>
        <taxon>Acetobacterales</taxon>
        <taxon>Acetobacteraceae</taxon>
        <taxon>Gluconacetobacter</taxon>
    </lineage>
</organism>
<comment type="caution">
    <text evidence="2">The sequence shown here is derived from an EMBL/GenBank/DDBJ whole genome shotgun (WGS) entry which is preliminary data.</text>
</comment>
<dbReference type="Proteomes" id="UP000550787">
    <property type="component" value="Unassembled WGS sequence"/>
</dbReference>
<evidence type="ECO:0000259" key="1">
    <source>
        <dbReference type="Pfam" id="PF12697"/>
    </source>
</evidence>
<feature type="domain" description="AB hydrolase-1" evidence="1">
    <location>
        <begin position="43"/>
        <end position="271"/>
    </location>
</feature>
<accession>A0A7W4FFC2</accession>
<proteinExistence type="predicted"/>
<dbReference type="GO" id="GO:0016787">
    <property type="term" value="F:hydrolase activity"/>
    <property type="evidence" value="ECO:0007669"/>
    <property type="project" value="UniProtKB-KW"/>
</dbReference>
<dbReference type="InterPro" id="IPR029058">
    <property type="entry name" value="AB_hydrolase_fold"/>
</dbReference>
<dbReference type="SUPFAM" id="SSF53474">
    <property type="entry name" value="alpha/beta-Hydrolases"/>
    <property type="match status" value="1"/>
</dbReference>
<protein>
    <submittedName>
        <fullName evidence="2">Alpha/beta hydrolase</fullName>
    </submittedName>
</protein>
<keyword evidence="2" id="KW-0378">Hydrolase</keyword>
<dbReference type="EMBL" id="JABEQG010000014">
    <property type="protein sequence ID" value="MBB2156464.1"/>
    <property type="molecule type" value="Genomic_DNA"/>
</dbReference>
<dbReference type="Pfam" id="PF12697">
    <property type="entry name" value="Abhydrolase_6"/>
    <property type="match status" value="1"/>
</dbReference>
<evidence type="ECO:0000313" key="2">
    <source>
        <dbReference type="EMBL" id="MBB2156464.1"/>
    </source>
</evidence>
<gene>
    <name evidence="2" type="ORF">HLH33_09105</name>
</gene>
<dbReference type="InterPro" id="IPR050266">
    <property type="entry name" value="AB_hydrolase_sf"/>
</dbReference>
<name>A0A7W4FFC2_GLUDI</name>
<evidence type="ECO:0000313" key="3">
    <source>
        <dbReference type="Proteomes" id="UP000550787"/>
    </source>
</evidence>
<dbReference type="InterPro" id="IPR000073">
    <property type="entry name" value="AB_hydrolase_1"/>
</dbReference>
<dbReference type="Gene3D" id="3.40.50.1820">
    <property type="entry name" value="alpha/beta hydrolase"/>
    <property type="match status" value="1"/>
</dbReference>